<keyword evidence="2" id="KW-1185">Reference proteome</keyword>
<reference evidence="1 2" key="1">
    <citation type="submission" date="2018-11" db="EMBL/GenBank/DDBJ databases">
        <authorList>
            <consortium name="Pathogen Informatics"/>
        </authorList>
    </citation>
    <scope>NUCLEOTIDE SEQUENCE [LARGE SCALE GENOMIC DNA]</scope>
</reference>
<sequence>MKPGNAPGPDGISADLLRAGGSVLCSLLAKHIRDHWDDRQRDGQTHSQDLSENGVCLIGCKQPEIERSGRVVIPTEKTSSRQKDHQSIKVSKLKAMCSGGLSPQIKVHETFVCRILERGVCIFFPLEHLK</sequence>
<dbReference type="OrthoDB" id="5856459at2759"/>
<gene>
    <name evidence="1" type="ORF">HPBE_LOCUS26476</name>
</gene>
<dbReference type="WBParaSite" id="HPBE_0002647701-mRNA-1">
    <property type="protein sequence ID" value="HPBE_0002647701-mRNA-1"/>
    <property type="gene ID" value="HPBE_0002647701"/>
</dbReference>
<protein>
    <submittedName>
        <fullName evidence="3">40S ribosomal protein S15a</fullName>
    </submittedName>
</protein>
<accession>A0A3P8FEG6</accession>
<reference evidence="3" key="2">
    <citation type="submission" date="2019-09" db="UniProtKB">
        <authorList>
            <consortium name="WormBaseParasite"/>
        </authorList>
    </citation>
    <scope>IDENTIFICATION</scope>
</reference>
<proteinExistence type="predicted"/>
<dbReference type="AlphaFoldDB" id="A0A183GUV7"/>
<name>A0A183GUV7_HELPZ</name>
<accession>A0A183GUV7</accession>
<organism evidence="2 3">
    <name type="scientific">Heligmosomoides polygyrus</name>
    <name type="common">Parasitic roundworm</name>
    <dbReference type="NCBI Taxonomy" id="6339"/>
    <lineage>
        <taxon>Eukaryota</taxon>
        <taxon>Metazoa</taxon>
        <taxon>Ecdysozoa</taxon>
        <taxon>Nematoda</taxon>
        <taxon>Chromadorea</taxon>
        <taxon>Rhabditida</taxon>
        <taxon>Rhabditina</taxon>
        <taxon>Rhabditomorpha</taxon>
        <taxon>Strongyloidea</taxon>
        <taxon>Heligmosomidae</taxon>
        <taxon>Heligmosomoides</taxon>
    </lineage>
</organism>
<evidence type="ECO:0000313" key="3">
    <source>
        <dbReference type="WBParaSite" id="HPBE_0002647701-mRNA-1"/>
    </source>
</evidence>
<dbReference type="EMBL" id="UZAH01040054">
    <property type="protein sequence ID" value="VDP57768.1"/>
    <property type="molecule type" value="Genomic_DNA"/>
</dbReference>
<dbReference type="Proteomes" id="UP000050761">
    <property type="component" value="Unassembled WGS sequence"/>
</dbReference>
<evidence type="ECO:0000313" key="1">
    <source>
        <dbReference type="EMBL" id="VDP57768.1"/>
    </source>
</evidence>
<evidence type="ECO:0000313" key="2">
    <source>
        <dbReference type="Proteomes" id="UP000050761"/>
    </source>
</evidence>